<keyword evidence="3 8" id="KW-0547">Nucleotide-binding</keyword>
<dbReference type="InterPro" id="IPR050538">
    <property type="entry name" value="MAP_kinase_kinase_kinase"/>
</dbReference>
<dbReference type="EC" id="2.7.11.24" evidence="1"/>
<dbReference type="SUPFAM" id="SSF56112">
    <property type="entry name" value="Protein kinase-like (PK-like)"/>
    <property type="match status" value="1"/>
</dbReference>
<dbReference type="VEuPathDB" id="FungiDB:UREG_03298"/>
<gene>
    <name evidence="11" type="ORF">UREG_03298</name>
</gene>
<accession>C4JQ65</accession>
<evidence type="ECO:0000256" key="3">
    <source>
        <dbReference type="ARBA" id="ARBA00022741"/>
    </source>
</evidence>
<dbReference type="PROSITE" id="PS00108">
    <property type="entry name" value="PROTEIN_KINASE_ST"/>
    <property type="match status" value="1"/>
</dbReference>
<dbReference type="Gene3D" id="1.10.510.10">
    <property type="entry name" value="Transferase(Phosphotransferase) domain 1"/>
    <property type="match status" value="1"/>
</dbReference>
<feature type="binding site" evidence="8">
    <location>
        <position position="136"/>
    </location>
    <ligand>
        <name>ATP</name>
        <dbReference type="ChEBI" id="CHEBI:30616"/>
    </ligand>
</feature>
<proteinExistence type="inferred from homology"/>
<sequence>MLRDSSIDHSTHVFGKDAVRYQHGRERRIVVAHGLNTMFGIGSGRAGTVQFVLLWHGDAEETMAKVMARKREKASKYGDRYRFPSPDGKLMFSSVRRSEGQARTIRFVKTKNLGSGQFGEVFKALDVDTGKLMAVKQLKTGKVATEAERLKKLQQYQLLEREMHAIRQARHPNIIEYLGSQGWGGGNVKIFTSLKDGDLVSLIQAGEDAEQVARRVLCHMLRALDYLACIEIIHRDVKPDNILYTFEPNGRAVFILTDFGCSSRANTAKSIIGTRIYMAPEMSMGGLQTPKVDVWSLFVTMMWILDVHGFRALERRITCAVEIQQIVAFAAATPWLSGIQEMAAPDPLHRASAAQMLVGLYGGKGLTTPVDRIPPMLGRRRGNHHFVF</sequence>
<reference evidence="12" key="1">
    <citation type="journal article" date="2009" name="Genome Res.">
        <title>Comparative genomic analyses of the human fungal pathogens Coccidioides and their relatives.</title>
        <authorList>
            <person name="Sharpton T.J."/>
            <person name="Stajich J.E."/>
            <person name="Rounsley S.D."/>
            <person name="Gardner M.J."/>
            <person name="Wortman J.R."/>
            <person name="Jordar V.S."/>
            <person name="Maiti R."/>
            <person name="Kodira C.D."/>
            <person name="Neafsey D.E."/>
            <person name="Zeng Q."/>
            <person name="Hung C.-Y."/>
            <person name="McMahan C."/>
            <person name="Muszewska A."/>
            <person name="Grynberg M."/>
            <person name="Mandel M.A."/>
            <person name="Kellner E.M."/>
            <person name="Barker B.M."/>
            <person name="Galgiani J.N."/>
            <person name="Orbach M.J."/>
            <person name="Kirkland T.N."/>
            <person name="Cole G.T."/>
            <person name="Henn M.R."/>
            <person name="Birren B.W."/>
            <person name="Taylor J.W."/>
        </authorList>
    </citation>
    <scope>NUCLEOTIDE SEQUENCE [LARGE SCALE GENOMIC DNA]</scope>
    <source>
        <strain evidence="12">UAMH 1704</strain>
    </source>
</reference>
<dbReference type="EMBL" id="CH476616">
    <property type="protein sequence ID" value="EEP78452.1"/>
    <property type="molecule type" value="Genomic_DNA"/>
</dbReference>
<keyword evidence="9" id="KW-0723">Serine/threonine-protein kinase</keyword>
<evidence type="ECO:0000256" key="2">
    <source>
        <dbReference type="ARBA" id="ARBA00022679"/>
    </source>
</evidence>
<keyword evidence="5 8" id="KW-0067">ATP-binding</keyword>
<evidence type="ECO:0000259" key="10">
    <source>
        <dbReference type="PROSITE" id="PS50011"/>
    </source>
</evidence>
<comment type="catalytic activity">
    <reaction evidence="6">
        <text>L-threonyl-[protein] + ATP = O-phospho-L-threonyl-[protein] + ADP + H(+)</text>
        <dbReference type="Rhea" id="RHEA:46608"/>
        <dbReference type="Rhea" id="RHEA-COMP:11060"/>
        <dbReference type="Rhea" id="RHEA-COMP:11605"/>
        <dbReference type="ChEBI" id="CHEBI:15378"/>
        <dbReference type="ChEBI" id="CHEBI:30013"/>
        <dbReference type="ChEBI" id="CHEBI:30616"/>
        <dbReference type="ChEBI" id="CHEBI:61977"/>
        <dbReference type="ChEBI" id="CHEBI:456216"/>
        <dbReference type="EC" id="2.7.11.24"/>
    </reaction>
    <physiologicalReaction direction="left-to-right" evidence="6">
        <dbReference type="Rhea" id="RHEA:46609"/>
    </physiologicalReaction>
</comment>
<dbReference type="PROSITE" id="PS00107">
    <property type="entry name" value="PROTEIN_KINASE_ATP"/>
    <property type="match status" value="1"/>
</dbReference>
<dbReference type="Pfam" id="PF00069">
    <property type="entry name" value="Pkinase"/>
    <property type="match status" value="1"/>
</dbReference>
<keyword evidence="4" id="KW-0418">Kinase</keyword>
<dbReference type="InterPro" id="IPR000719">
    <property type="entry name" value="Prot_kinase_dom"/>
</dbReference>
<dbReference type="SMART" id="SM00220">
    <property type="entry name" value="S_TKc"/>
    <property type="match status" value="1"/>
</dbReference>
<dbReference type="InterPro" id="IPR011009">
    <property type="entry name" value="Kinase-like_dom_sf"/>
</dbReference>
<evidence type="ECO:0000256" key="9">
    <source>
        <dbReference type="RuleBase" id="RU000304"/>
    </source>
</evidence>
<evidence type="ECO:0000313" key="12">
    <source>
        <dbReference type="Proteomes" id="UP000002058"/>
    </source>
</evidence>
<evidence type="ECO:0000256" key="6">
    <source>
        <dbReference type="ARBA" id="ARBA00047919"/>
    </source>
</evidence>
<dbReference type="GO" id="GO:0004707">
    <property type="term" value="F:MAP kinase activity"/>
    <property type="evidence" value="ECO:0007669"/>
    <property type="project" value="UniProtKB-EC"/>
</dbReference>
<dbReference type="OMA" id="QARTIRF"/>
<evidence type="ECO:0000256" key="7">
    <source>
        <dbReference type="ARBA" id="ARBA00048130"/>
    </source>
</evidence>
<dbReference type="PANTHER" id="PTHR48016:SF56">
    <property type="entry name" value="MAPKK KINASE"/>
    <property type="match status" value="1"/>
</dbReference>
<dbReference type="RefSeq" id="XP_002543781.1">
    <property type="nucleotide sequence ID" value="XM_002543735.1"/>
</dbReference>
<name>C4JQ65_UNCRE</name>
<feature type="domain" description="Protein kinase" evidence="10">
    <location>
        <begin position="107"/>
        <end position="387"/>
    </location>
</feature>
<dbReference type="PANTHER" id="PTHR48016">
    <property type="entry name" value="MAP KINASE KINASE KINASE SSK2-RELATED-RELATED"/>
    <property type="match status" value="1"/>
</dbReference>
<dbReference type="STRING" id="336963.C4JQ65"/>
<keyword evidence="12" id="KW-1185">Reference proteome</keyword>
<dbReference type="AlphaFoldDB" id="C4JQ65"/>
<protein>
    <recommendedName>
        <fullName evidence="1">mitogen-activated protein kinase</fullName>
        <ecNumber evidence="1">2.7.11.24</ecNumber>
    </recommendedName>
</protein>
<dbReference type="InParanoid" id="C4JQ65"/>
<dbReference type="Proteomes" id="UP000002058">
    <property type="component" value="Unassembled WGS sequence"/>
</dbReference>
<dbReference type="KEGG" id="ure:UREG_03298"/>
<dbReference type="InterPro" id="IPR017441">
    <property type="entry name" value="Protein_kinase_ATP_BS"/>
</dbReference>
<dbReference type="InterPro" id="IPR008271">
    <property type="entry name" value="Ser/Thr_kinase_AS"/>
</dbReference>
<evidence type="ECO:0000256" key="5">
    <source>
        <dbReference type="ARBA" id="ARBA00022840"/>
    </source>
</evidence>
<dbReference type="GeneID" id="8442781"/>
<evidence type="ECO:0000256" key="4">
    <source>
        <dbReference type="ARBA" id="ARBA00022777"/>
    </source>
</evidence>
<evidence type="ECO:0000313" key="11">
    <source>
        <dbReference type="EMBL" id="EEP78452.1"/>
    </source>
</evidence>
<dbReference type="eggNOG" id="KOG0198">
    <property type="taxonomic scope" value="Eukaryota"/>
</dbReference>
<evidence type="ECO:0000256" key="1">
    <source>
        <dbReference type="ARBA" id="ARBA00012411"/>
    </source>
</evidence>
<organism evidence="11 12">
    <name type="scientific">Uncinocarpus reesii (strain UAMH 1704)</name>
    <dbReference type="NCBI Taxonomy" id="336963"/>
    <lineage>
        <taxon>Eukaryota</taxon>
        <taxon>Fungi</taxon>
        <taxon>Dikarya</taxon>
        <taxon>Ascomycota</taxon>
        <taxon>Pezizomycotina</taxon>
        <taxon>Eurotiomycetes</taxon>
        <taxon>Eurotiomycetidae</taxon>
        <taxon>Onygenales</taxon>
        <taxon>Onygenaceae</taxon>
        <taxon>Uncinocarpus</taxon>
    </lineage>
</organism>
<dbReference type="OrthoDB" id="4062651at2759"/>
<comment type="catalytic activity">
    <reaction evidence="7">
        <text>L-seryl-[protein] + ATP = O-phospho-L-seryl-[protein] + ADP + H(+)</text>
        <dbReference type="Rhea" id="RHEA:17989"/>
        <dbReference type="Rhea" id="RHEA-COMP:9863"/>
        <dbReference type="Rhea" id="RHEA-COMP:11604"/>
        <dbReference type="ChEBI" id="CHEBI:15378"/>
        <dbReference type="ChEBI" id="CHEBI:29999"/>
        <dbReference type="ChEBI" id="CHEBI:30616"/>
        <dbReference type="ChEBI" id="CHEBI:83421"/>
        <dbReference type="ChEBI" id="CHEBI:456216"/>
        <dbReference type="EC" id="2.7.11.24"/>
    </reaction>
    <physiologicalReaction direction="left-to-right" evidence="7">
        <dbReference type="Rhea" id="RHEA:17990"/>
    </physiologicalReaction>
</comment>
<dbReference type="HOGENOM" id="CLU_029466_1_1_1"/>
<comment type="similarity">
    <text evidence="9">Belongs to the protein kinase superfamily.</text>
</comment>
<dbReference type="Gene3D" id="3.30.200.20">
    <property type="entry name" value="Phosphorylase Kinase, domain 1"/>
    <property type="match status" value="1"/>
</dbReference>
<dbReference type="GO" id="GO:0005524">
    <property type="term" value="F:ATP binding"/>
    <property type="evidence" value="ECO:0007669"/>
    <property type="project" value="UniProtKB-UniRule"/>
</dbReference>
<evidence type="ECO:0000256" key="8">
    <source>
        <dbReference type="PROSITE-ProRule" id="PRU10141"/>
    </source>
</evidence>
<keyword evidence="2" id="KW-0808">Transferase</keyword>
<dbReference type="PROSITE" id="PS50011">
    <property type="entry name" value="PROTEIN_KINASE_DOM"/>
    <property type="match status" value="1"/>
</dbReference>